<dbReference type="eggNOG" id="COG0323">
    <property type="taxonomic scope" value="Bacteria"/>
</dbReference>
<name>B8GPG3_THISH</name>
<dbReference type="EMBL" id="CP001339">
    <property type="protein sequence ID" value="ACL72130.1"/>
    <property type="molecule type" value="Genomic_DNA"/>
</dbReference>
<gene>
    <name evidence="1" type="ordered locus">Tgr7_1043</name>
</gene>
<dbReference type="HOGENOM" id="CLU_806403_0_0_6"/>
<dbReference type="OrthoDB" id="9813438at2"/>
<dbReference type="SUPFAM" id="SSF55874">
    <property type="entry name" value="ATPase domain of HSP90 chaperone/DNA topoisomerase II/histidine kinase"/>
    <property type="match status" value="1"/>
</dbReference>
<dbReference type="RefSeq" id="WP_012637614.1">
    <property type="nucleotide sequence ID" value="NC_011901.1"/>
</dbReference>
<dbReference type="Gene3D" id="3.30.565.10">
    <property type="entry name" value="Histidine kinase-like ATPase, C-terminal domain"/>
    <property type="match status" value="1"/>
</dbReference>
<accession>B8GPG3</accession>
<evidence type="ECO:0000313" key="1">
    <source>
        <dbReference type="EMBL" id="ACL72130.1"/>
    </source>
</evidence>
<proteinExistence type="predicted"/>
<dbReference type="STRING" id="396588.Tgr7_1043"/>
<dbReference type="Proteomes" id="UP000002383">
    <property type="component" value="Chromosome"/>
</dbReference>
<dbReference type="KEGG" id="tgr:Tgr7_1043"/>
<organism evidence="1 2">
    <name type="scientific">Thioalkalivibrio sulfidiphilus (strain HL-EbGR7)</name>
    <dbReference type="NCBI Taxonomy" id="396588"/>
    <lineage>
        <taxon>Bacteria</taxon>
        <taxon>Pseudomonadati</taxon>
        <taxon>Pseudomonadota</taxon>
        <taxon>Gammaproteobacteria</taxon>
        <taxon>Chromatiales</taxon>
        <taxon>Ectothiorhodospiraceae</taxon>
        <taxon>Thioalkalivibrio</taxon>
    </lineage>
</organism>
<dbReference type="InterPro" id="IPR036890">
    <property type="entry name" value="HATPase_C_sf"/>
</dbReference>
<dbReference type="AlphaFoldDB" id="B8GPG3"/>
<keyword evidence="2" id="KW-1185">Reference proteome</keyword>
<evidence type="ECO:0000313" key="2">
    <source>
        <dbReference type="Proteomes" id="UP000002383"/>
    </source>
</evidence>
<reference evidence="1 2" key="1">
    <citation type="journal article" date="2011" name="Stand. Genomic Sci.">
        <title>Complete genome sequence of 'Thioalkalivibrio sulfidophilus' HL-EbGr7.</title>
        <authorList>
            <person name="Muyzer G."/>
            <person name="Sorokin D.Y."/>
            <person name="Mavromatis K."/>
            <person name="Lapidus A."/>
            <person name="Clum A."/>
            <person name="Ivanova N."/>
            <person name="Pati A."/>
            <person name="d'Haeseleer P."/>
            <person name="Woyke T."/>
            <person name="Kyrpides N.C."/>
        </authorList>
    </citation>
    <scope>NUCLEOTIDE SEQUENCE [LARGE SCALE GENOMIC DNA]</scope>
    <source>
        <strain evidence="1 2">HL-EbGR7</strain>
    </source>
</reference>
<sequence>MTQNIDEAELSVGPKAIDAYSRLSYTMWFALAEFVDNSTQSRLNYGTLVNDLLKSEGQPLTISIVHNRQTKEITIEDNSIGMTKADLIAALKIANPTADSKGRSKYGMGMKTAACWIGAKWSVTTCEWGSGEEWTATVDVNAIANHGAKVPLTMKSVSKDAHYTRITITDLRRVIQKRSEETIKTYLGSMYMFDLRPDDKGQVALKLTYNGEEVAPPQDSDWDTDPSGTVMRRDLPELDIDGKKVMGWIGVLRKGGRKFGGFSLFQNNRQIQGFPNAWKPKAIYGGVDDEGANNLVAQRLTGVLKLDGFVVSHTKDAILFEGDEEDKLEQFLVKASLNNPAHLA</sequence>
<protein>
    <submittedName>
        <fullName evidence="1">Uncharacterized protein</fullName>
    </submittedName>
</protein>
<dbReference type="Pfam" id="PF13589">
    <property type="entry name" value="HATPase_c_3"/>
    <property type="match status" value="1"/>
</dbReference>